<dbReference type="Gramene" id="OB11G16230.1">
    <property type="protein sequence ID" value="OB11G16230.1"/>
    <property type="gene ID" value="OB11G16230"/>
</dbReference>
<dbReference type="PANTHER" id="PTHR27005">
    <property type="entry name" value="WALL-ASSOCIATED RECEPTOR KINASE-LIKE 21"/>
    <property type="match status" value="1"/>
</dbReference>
<dbReference type="InterPro" id="IPR000719">
    <property type="entry name" value="Prot_kinase_dom"/>
</dbReference>
<evidence type="ECO:0000256" key="1">
    <source>
        <dbReference type="ARBA" id="ARBA00022741"/>
    </source>
</evidence>
<dbReference type="AlphaFoldDB" id="J3N737"/>
<dbReference type="PANTHER" id="PTHR27005:SF436">
    <property type="entry name" value="WALL-ASSOCIATED RECEPTOR KINASE-LIKE PROTEIN 9"/>
    <property type="match status" value="1"/>
</dbReference>
<dbReference type="EnsemblPlants" id="OB11G16230.1">
    <property type="protein sequence ID" value="OB11G16230.1"/>
    <property type="gene ID" value="OB11G16230"/>
</dbReference>
<dbReference type="Proteomes" id="UP000006038">
    <property type="component" value="Chromosome 11"/>
</dbReference>
<dbReference type="PROSITE" id="PS50011">
    <property type="entry name" value="PROTEIN_KINASE_DOM"/>
    <property type="match status" value="1"/>
</dbReference>
<dbReference type="SUPFAM" id="SSF56112">
    <property type="entry name" value="Protein kinase-like (PK-like)"/>
    <property type="match status" value="1"/>
</dbReference>
<name>J3N737_ORYBR</name>
<dbReference type="GO" id="GO:0004674">
    <property type="term" value="F:protein serine/threonine kinase activity"/>
    <property type="evidence" value="ECO:0007669"/>
    <property type="project" value="TreeGrafter"/>
</dbReference>
<keyword evidence="5" id="KW-1185">Reference proteome</keyword>
<accession>J3N737</accession>
<organism evidence="4">
    <name type="scientific">Oryza brachyantha</name>
    <name type="common">malo sina</name>
    <dbReference type="NCBI Taxonomy" id="4533"/>
    <lineage>
        <taxon>Eukaryota</taxon>
        <taxon>Viridiplantae</taxon>
        <taxon>Streptophyta</taxon>
        <taxon>Embryophyta</taxon>
        <taxon>Tracheophyta</taxon>
        <taxon>Spermatophyta</taxon>
        <taxon>Magnoliopsida</taxon>
        <taxon>Liliopsida</taxon>
        <taxon>Poales</taxon>
        <taxon>Poaceae</taxon>
        <taxon>BOP clade</taxon>
        <taxon>Oryzoideae</taxon>
        <taxon>Oryzeae</taxon>
        <taxon>Oryzinae</taxon>
        <taxon>Oryza</taxon>
    </lineage>
</organism>
<evidence type="ECO:0000313" key="4">
    <source>
        <dbReference type="EnsemblPlants" id="OB11G16230.1"/>
    </source>
</evidence>
<reference evidence="4" key="1">
    <citation type="journal article" date="2013" name="Nat. Commun.">
        <title>Whole-genome sequencing of Oryza brachyantha reveals mechanisms underlying Oryza genome evolution.</title>
        <authorList>
            <person name="Chen J."/>
            <person name="Huang Q."/>
            <person name="Gao D."/>
            <person name="Wang J."/>
            <person name="Lang Y."/>
            <person name="Liu T."/>
            <person name="Li B."/>
            <person name="Bai Z."/>
            <person name="Luis Goicoechea J."/>
            <person name="Liang C."/>
            <person name="Chen C."/>
            <person name="Zhang W."/>
            <person name="Sun S."/>
            <person name="Liao Y."/>
            <person name="Zhang X."/>
            <person name="Yang L."/>
            <person name="Song C."/>
            <person name="Wang M."/>
            <person name="Shi J."/>
            <person name="Liu G."/>
            <person name="Liu J."/>
            <person name="Zhou H."/>
            <person name="Zhou W."/>
            <person name="Yu Q."/>
            <person name="An N."/>
            <person name="Chen Y."/>
            <person name="Cai Q."/>
            <person name="Wang B."/>
            <person name="Liu B."/>
            <person name="Min J."/>
            <person name="Huang Y."/>
            <person name="Wu H."/>
            <person name="Li Z."/>
            <person name="Zhang Y."/>
            <person name="Yin Y."/>
            <person name="Song W."/>
            <person name="Jiang J."/>
            <person name="Jackson S.A."/>
            <person name="Wing R.A."/>
            <person name="Wang J."/>
            <person name="Chen M."/>
        </authorList>
    </citation>
    <scope>NUCLEOTIDE SEQUENCE [LARGE SCALE GENOMIC DNA]</scope>
    <source>
        <strain evidence="4">cv. IRGC 101232</strain>
    </source>
</reference>
<dbReference type="InterPro" id="IPR001245">
    <property type="entry name" value="Ser-Thr/Tyr_kinase_cat_dom"/>
</dbReference>
<dbReference type="Gene3D" id="1.10.510.10">
    <property type="entry name" value="Transferase(Phosphotransferase) domain 1"/>
    <property type="match status" value="1"/>
</dbReference>
<dbReference type="InterPro" id="IPR011009">
    <property type="entry name" value="Kinase-like_dom_sf"/>
</dbReference>
<evidence type="ECO:0000313" key="5">
    <source>
        <dbReference type="Proteomes" id="UP000006038"/>
    </source>
</evidence>
<dbReference type="InterPro" id="IPR045274">
    <property type="entry name" value="WAK-like"/>
</dbReference>
<evidence type="ECO:0000259" key="3">
    <source>
        <dbReference type="PROSITE" id="PS50011"/>
    </source>
</evidence>
<evidence type="ECO:0000256" key="2">
    <source>
        <dbReference type="ARBA" id="ARBA00022840"/>
    </source>
</evidence>
<dbReference type="Gene3D" id="3.30.200.20">
    <property type="entry name" value="Phosphorylase Kinase, domain 1"/>
    <property type="match status" value="1"/>
</dbReference>
<dbReference type="eggNOG" id="ENOG502QQPF">
    <property type="taxonomic scope" value="Eukaryota"/>
</dbReference>
<feature type="domain" description="Protein kinase" evidence="3">
    <location>
        <begin position="1"/>
        <end position="148"/>
    </location>
</feature>
<dbReference type="OMA" id="MEIFSLE"/>
<dbReference type="HOGENOM" id="CLU_000288_21_7_1"/>
<reference evidence="4" key="2">
    <citation type="submission" date="2013-04" db="UniProtKB">
        <authorList>
            <consortium name="EnsemblPlants"/>
        </authorList>
    </citation>
    <scope>IDENTIFICATION</scope>
</reference>
<sequence>MEIFSLEELDQATNKFDQNRILGDRGTVYKGILSDQRVVAIKKSNIVVQREIDQFINEVVILSQTNHRNMVKLFGWCLETEVSLLVAASISVFRRDIKSANVLLIDNLTVKVSDFGASRSVLTNNTGIVTAVHGTHGYLDPEYYYLID</sequence>
<keyword evidence="1" id="KW-0547">Nucleotide-binding</keyword>
<dbReference type="Pfam" id="PF07714">
    <property type="entry name" value="PK_Tyr_Ser-Thr"/>
    <property type="match status" value="1"/>
</dbReference>
<dbReference type="GO" id="GO:0005524">
    <property type="term" value="F:ATP binding"/>
    <property type="evidence" value="ECO:0007669"/>
    <property type="project" value="UniProtKB-KW"/>
</dbReference>
<dbReference type="Pfam" id="PF00069">
    <property type="entry name" value="Pkinase"/>
    <property type="match status" value="1"/>
</dbReference>
<dbReference type="GO" id="GO:0005886">
    <property type="term" value="C:plasma membrane"/>
    <property type="evidence" value="ECO:0007669"/>
    <property type="project" value="TreeGrafter"/>
</dbReference>
<protein>
    <recommendedName>
        <fullName evidence="3">Protein kinase domain-containing protein</fullName>
    </recommendedName>
</protein>
<dbReference type="GO" id="GO:0007166">
    <property type="term" value="P:cell surface receptor signaling pathway"/>
    <property type="evidence" value="ECO:0007669"/>
    <property type="project" value="InterPro"/>
</dbReference>
<proteinExistence type="predicted"/>
<keyword evidence="2" id="KW-0067">ATP-binding</keyword>